<dbReference type="Proteomes" id="UP000215459">
    <property type="component" value="Unassembled WGS sequence"/>
</dbReference>
<reference evidence="1 2" key="1">
    <citation type="submission" date="2017-07" db="EMBL/GenBank/DDBJ databases">
        <title>The genome sequence of Paludifilum halophilum highlights mechanisms for microbial adaptation to high salt environemnts.</title>
        <authorList>
            <person name="Belbahri L."/>
        </authorList>
    </citation>
    <scope>NUCLEOTIDE SEQUENCE [LARGE SCALE GENOMIC DNA]</scope>
    <source>
        <strain evidence="1 2">DSM 102817</strain>
    </source>
</reference>
<dbReference type="RefSeq" id="WP_094263712.1">
    <property type="nucleotide sequence ID" value="NZ_NOWF01000003.1"/>
</dbReference>
<organism evidence="1 2">
    <name type="scientific">Paludifilum halophilum</name>
    <dbReference type="NCBI Taxonomy" id="1642702"/>
    <lineage>
        <taxon>Bacteria</taxon>
        <taxon>Bacillati</taxon>
        <taxon>Bacillota</taxon>
        <taxon>Bacilli</taxon>
        <taxon>Bacillales</taxon>
        <taxon>Thermoactinomycetaceae</taxon>
        <taxon>Paludifilum</taxon>
    </lineage>
</organism>
<dbReference type="EMBL" id="NOWF01000003">
    <property type="protein sequence ID" value="OYD08407.1"/>
    <property type="molecule type" value="Genomic_DNA"/>
</dbReference>
<gene>
    <name evidence="1" type="ORF">CHM34_06115</name>
</gene>
<name>A0A235B947_9BACL</name>
<proteinExistence type="predicted"/>
<protein>
    <submittedName>
        <fullName evidence="1">Glutamate decarboxylase</fullName>
    </submittedName>
</protein>
<accession>A0A235B947</accession>
<evidence type="ECO:0000313" key="2">
    <source>
        <dbReference type="Proteomes" id="UP000215459"/>
    </source>
</evidence>
<sequence length="60" mass="7118">MWTVIYVSPNQRMAKRIRDRLDLEGFLVKIRSMRFHGEQYEVLVPEAELQEVQEVLGSIL</sequence>
<evidence type="ECO:0000313" key="1">
    <source>
        <dbReference type="EMBL" id="OYD08407.1"/>
    </source>
</evidence>
<comment type="caution">
    <text evidence="1">The sequence shown here is derived from an EMBL/GenBank/DDBJ whole genome shotgun (WGS) entry which is preliminary data.</text>
</comment>
<dbReference type="AlphaFoldDB" id="A0A235B947"/>
<keyword evidence="2" id="KW-1185">Reference proteome</keyword>
<dbReference type="OrthoDB" id="1684603at2"/>